<protein>
    <recommendedName>
        <fullName evidence="13">G-protein coupled receptors family 1 profile domain-containing protein</fullName>
    </recommendedName>
</protein>
<name>A0AAE1NFS9_9EUCA</name>
<dbReference type="AlphaFoldDB" id="A0AAE1NFS9"/>
<evidence type="ECO:0000256" key="3">
    <source>
        <dbReference type="ARBA" id="ARBA00022475"/>
    </source>
</evidence>
<keyword evidence="7 12" id="KW-0472">Membrane</keyword>
<proteinExistence type="inferred from homology"/>
<dbReference type="InterPro" id="IPR017452">
    <property type="entry name" value="GPCR_Rhodpsn_7TM"/>
</dbReference>
<dbReference type="InterPro" id="IPR000276">
    <property type="entry name" value="GPCR_Rhodpsn"/>
</dbReference>
<evidence type="ECO:0000313" key="15">
    <source>
        <dbReference type="Proteomes" id="UP001292094"/>
    </source>
</evidence>
<evidence type="ECO:0000259" key="13">
    <source>
        <dbReference type="PROSITE" id="PS50262"/>
    </source>
</evidence>
<dbReference type="PROSITE" id="PS50262">
    <property type="entry name" value="G_PROTEIN_RECEP_F1_2"/>
    <property type="match status" value="1"/>
</dbReference>
<evidence type="ECO:0000256" key="1">
    <source>
        <dbReference type="ARBA" id="ARBA00004651"/>
    </source>
</evidence>
<dbReference type="Gene3D" id="1.20.1070.10">
    <property type="entry name" value="Rhodopsin 7-helix transmembrane proteins"/>
    <property type="match status" value="2"/>
</dbReference>
<feature type="domain" description="G-protein coupled receptors family 1 profile" evidence="13">
    <location>
        <begin position="1"/>
        <end position="411"/>
    </location>
</feature>
<evidence type="ECO:0000256" key="9">
    <source>
        <dbReference type="ARBA" id="ARBA00023180"/>
    </source>
</evidence>
<feature type="compositionally biased region" description="Gly residues" evidence="11">
    <location>
        <begin position="277"/>
        <end position="314"/>
    </location>
</feature>
<organism evidence="14 15">
    <name type="scientific">Petrolisthes manimaculis</name>
    <dbReference type="NCBI Taxonomy" id="1843537"/>
    <lineage>
        <taxon>Eukaryota</taxon>
        <taxon>Metazoa</taxon>
        <taxon>Ecdysozoa</taxon>
        <taxon>Arthropoda</taxon>
        <taxon>Crustacea</taxon>
        <taxon>Multicrustacea</taxon>
        <taxon>Malacostraca</taxon>
        <taxon>Eumalacostraca</taxon>
        <taxon>Eucarida</taxon>
        <taxon>Decapoda</taxon>
        <taxon>Pleocyemata</taxon>
        <taxon>Anomura</taxon>
        <taxon>Galatheoidea</taxon>
        <taxon>Porcellanidae</taxon>
        <taxon>Petrolisthes</taxon>
    </lineage>
</organism>
<evidence type="ECO:0000256" key="5">
    <source>
        <dbReference type="ARBA" id="ARBA00022989"/>
    </source>
</evidence>
<dbReference type="PANTHER" id="PTHR24248:SF174">
    <property type="entry name" value="TYRAMINE_OCTOPAMINE RECEPTOR"/>
    <property type="match status" value="1"/>
</dbReference>
<dbReference type="InterPro" id="IPR001671">
    <property type="entry name" value="Melcrt_ACTH_rcpt"/>
</dbReference>
<keyword evidence="4 12" id="KW-0812">Transmembrane</keyword>
<feature type="transmembrane region" description="Helical" evidence="12">
    <location>
        <begin position="358"/>
        <end position="379"/>
    </location>
</feature>
<dbReference type="PRINTS" id="PR00534">
    <property type="entry name" value="MCRFAMILY"/>
</dbReference>
<evidence type="ECO:0000256" key="6">
    <source>
        <dbReference type="ARBA" id="ARBA00023040"/>
    </source>
</evidence>
<dbReference type="GO" id="GO:0004977">
    <property type="term" value="F:melanocortin receptor activity"/>
    <property type="evidence" value="ECO:0007669"/>
    <property type="project" value="InterPro"/>
</dbReference>
<feature type="region of interest" description="Disordered" evidence="11">
    <location>
        <begin position="118"/>
        <end position="163"/>
    </location>
</feature>
<keyword evidence="10" id="KW-0807">Transducer</keyword>
<dbReference type="Proteomes" id="UP001292094">
    <property type="component" value="Unassembled WGS sequence"/>
</dbReference>
<feature type="compositionally biased region" description="Polar residues" evidence="11">
    <location>
        <begin position="120"/>
        <end position="163"/>
    </location>
</feature>
<dbReference type="SUPFAM" id="SSF81321">
    <property type="entry name" value="Family A G protein-coupled receptor-like"/>
    <property type="match status" value="1"/>
</dbReference>
<feature type="transmembrane region" description="Helical" evidence="12">
    <location>
        <begin position="391"/>
        <end position="414"/>
    </location>
</feature>
<evidence type="ECO:0000256" key="12">
    <source>
        <dbReference type="SAM" id="Phobius"/>
    </source>
</evidence>
<evidence type="ECO:0000256" key="8">
    <source>
        <dbReference type="ARBA" id="ARBA00023170"/>
    </source>
</evidence>
<feature type="transmembrane region" description="Helical" evidence="12">
    <location>
        <begin position="55"/>
        <end position="76"/>
    </location>
</feature>
<comment type="caution">
    <text evidence="14">The sequence shown here is derived from an EMBL/GenBank/DDBJ whole genome shotgun (WGS) entry which is preliminary data.</text>
</comment>
<accession>A0AAE1NFS9</accession>
<keyword evidence="5 12" id="KW-1133">Transmembrane helix</keyword>
<evidence type="ECO:0000256" key="10">
    <source>
        <dbReference type="ARBA" id="ARBA00023224"/>
    </source>
</evidence>
<keyword evidence="9" id="KW-0325">Glycoprotein</keyword>
<feature type="transmembrane region" description="Helical" evidence="12">
    <location>
        <begin position="7"/>
        <end position="26"/>
    </location>
</feature>
<evidence type="ECO:0000256" key="7">
    <source>
        <dbReference type="ARBA" id="ARBA00023136"/>
    </source>
</evidence>
<evidence type="ECO:0000313" key="14">
    <source>
        <dbReference type="EMBL" id="KAK4288818.1"/>
    </source>
</evidence>
<dbReference type="PANTHER" id="PTHR24248">
    <property type="entry name" value="ADRENERGIC RECEPTOR-RELATED G-PROTEIN COUPLED RECEPTOR"/>
    <property type="match status" value="1"/>
</dbReference>
<dbReference type="Pfam" id="PF00001">
    <property type="entry name" value="7tm_1"/>
    <property type="match status" value="1"/>
</dbReference>
<comment type="subcellular location">
    <subcellularLocation>
        <location evidence="1">Cell membrane</location>
        <topology evidence="1">Multi-pass membrane protein</topology>
    </subcellularLocation>
</comment>
<feature type="compositionally biased region" description="Polar residues" evidence="11">
    <location>
        <begin position="259"/>
        <end position="269"/>
    </location>
</feature>
<reference evidence="14" key="1">
    <citation type="submission" date="2023-11" db="EMBL/GenBank/DDBJ databases">
        <title>Genome assemblies of two species of porcelain crab, Petrolisthes cinctipes and Petrolisthes manimaculis (Anomura: Porcellanidae).</title>
        <authorList>
            <person name="Angst P."/>
        </authorList>
    </citation>
    <scope>NUCLEOTIDE SEQUENCE</scope>
    <source>
        <strain evidence="14">PB745_02</strain>
        <tissue evidence="14">Gill</tissue>
    </source>
</reference>
<keyword evidence="3" id="KW-1003">Cell membrane</keyword>
<gene>
    <name evidence="14" type="ORF">Pmani_038179</name>
</gene>
<dbReference type="GO" id="GO:0005886">
    <property type="term" value="C:plasma membrane"/>
    <property type="evidence" value="ECO:0007669"/>
    <property type="project" value="UniProtKB-SubCell"/>
</dbReference>
<sequence length="464" mass="51521">MTPVRAKVLIGLVWVISFLICLPPLVGWTDKEDTQTVTVEQDCTRTCKLNDNTGYVIYSACGSFFVPMLVMLFFYWKIYCAAAETTRAINQGFRTTKNKKILGSRFQEERLTLRIHRGRNSMQEHNQNNTQKQQNSHGNQRRYNTQRNGHRNNGPQGRSSSMKMKTLRPQLIMKTSISSSLQPDLNHLSMSDRCDLCQAQCSQNHSPELLSPPPCSSGNGNGGFSNKPNESCFTVNTNFSDKASHKNQLSVELTPPTPNRCSSAPSSSHLPRRFAGTNGGGTEAETVGGGGGGGTGEGSGGGRGGGSGEGGGGASASSKSNTHLKPIRGRTNTTSRMGRRNIKLQVKRFRMETKAAKTLGIIVGVFILCWLPFFTMYLIRGICSQCVIWDLLFDILFWLGYCNSAVNPFIYALFSKDFRYAFKTILCKCVCRRERRLGMPHHQQSIYIPSFDRDNDSDDEDSKR</sequence>
<keyword evidence="8" id="KW-0675">Receptor</keyword>
<evidence type="ECO:0000256" key="4">
    <source>
        <dbReference type="ARBA" id="ARBA00022692"/>
    </source>
</evidence>
<comment type="similarity">
    <text evidence="2">Belongs to the G-protein coupled receptor 1 family.</text>
</comment>
<evidence type="ECO:0000256" key="2">
    <source>
        <dbReference type="ARBA" id="ARBA00010663"/>
    </source>
</evidence>
<keyword evidence="6" id="KW-0297">G-protein coupled receptor</keyword>
<feature type="region of interest" description="Disordered" evidence="11">
    <location>
        <begin position="244"/>
        <end position="335"/>
    </location>
</feature>
<keyword evidence="15" id="KW-1185">Reference proteome</keyword>
<evidence type="ECO:0000256" key="11">
    <source>
        <dbReference type="SAM" id="MobiDB-lite"/>
    </source>
</evidence>
<dbReference type="PRINTS" id="PR00237">
    <property type="entry name" value="GPCRRHODOPSN"/>
</dbReference>
<dbReference type="EMBL" id="JAWZYT010006118">
    <property type="protein sequence ID" value="KAK4288818.1"/>
    <property type="molecule type" value="Genomic_DNA"/>
</dbReference>